<reference evidence="2 3" key="1">
    <citation type="submission" date="2015-12" db="EMBL/GenBank/DDBJ databases">
        <title>The genome of Folsomia candida.</title>
        <authorList>
            <person name="Faddeeva A."/>
            <person name="Derks M.F."/>
            <person name="Anvar Y."/>
            <person name="Smit S."/>
            <person name="Van Straalen N."/>
            <person name="Roelofs D."/>
        </authorList>
    </citation>
    <scope>NUCLEOTIDE SEQUENCE [LARGE SCALE GENOMIC DNA]</scope>
    <source>
        <strain evidence="2 3">VU population</strain>
        <tissue evidence="2">Whole body</tissue>
    </source>
</reference>
<keyword evidence="3" id="KW-1185">Reference proteome</keyword>
<protein>
    <recommendedName>
        <fullName evidence="1">C2H2-type domain-containing protein</fullName>
    </recommendedName>
</protein>
<evidence type="ECO:0000313" key="2">
    <source>
        <dbReference type="EMBL" id="OXA64246.1"/>
    </source>
</evidence>
<proteinExistence type="predicted"/>
<evidence type="ECO:0000259" key="1">
    <source>
        <dbReference type="PROSITE" id="PS00028"/>
    </source>
</evidence>
<sequence>MAGREGKGSPRPYRCWAPCKSTFASAAALGVHQIKCRHNPALRQTNISTPLTRFLRPSVPVPQNLTPPPSPAAGNRVVTACATSTTPITYQILITGLKRKLNDDDDGTGLSDSSNHHLEGRSYCPKNCGKHFSDKRGATRHALYCGMTPEEKKDAVIKKFAGDPEHVCSKCGEVFERTNSKSWHEDICILTAEEVKLKTANQMKRVHPLTHNKNAIGTEDCLDPSFPNYSEIIEKKLQWVELFSEREVASSVYRAFVLGPLFHRGTDYREFILQHPEQTARYSGVKSEDGRFLDINNWHKQLPTLSVLGRGHMEGLEVVFGGDTLFEGPDAGKDARALEALEINFGYYFQQYSETKMRFLNTHRELSNLALNPPTTIKDMIEHAVRGDDIVPLEASLTKVEFSPALVDNDVVSSSIFSPLNISTRPRPITEADIMTEVDTLFGQLMAELRLLSPSSFNVYSVLLFKKADLGGVSRPREILEKLLGSEEQTQLEAYHGKGVEASDGGINRTHYVNPDFDTILKELKSGEKIALQVARTRCTSREDAEEKEAFLQYETGVVNRKKPHGIVRIVPLNIRTEWAAWRRLPDHVKRIAQESGERGILPFSFGSAAEDPLWKDGDFEFPINLRRQLSKSELKVVNTPFQ</sequence>
<organism evidence="2 3">
    <name type="scientific">Folsomia candida</name>
    <name type="common">Springtail</name>
    <dbReference type="NCBI Taxonomy" id="158441"/>
    <lineage>
        <taxon>Eukaryota</taxon>
        <taxon>Metazoa</taxon>
        <taxon>Ecdysozoa</taxon>
        <taxon>Arthropoda</taxon>
        <taxon>Hexapoda</taxon>
        <taxon>Collembola</taxon>
        <taxon>Entomobryomorpha</taxon>
        <taxon>Isotomoidea</taxon>
        <taxon>Isotomidae</taxon>
        <taxon>Proisotominae</taxon>
        <taxon>Folsomia</taxon>
    </lineage>
</organism>
<dbReference type="AlphaFoldDB" id="A0A226F5T5"/>
<dbReference type="InterPro" id="IPR013087">
    <property type="entry name" value="Znf_C2H2_type"/>
</dbReference>
<accession>A0A226F5T5</accession>
<name>A0A226F5T5_FOLCA</name>
<evidence type="ECO:0000313" key="3">
    <source>
        <dbReference type="Proteomes" id="UP000198287"/>
    </source>
</evidence>
<dbReference type="EMBL" id="LNIX01000001">
    <property type="protein sequence ID" value="OXA64246.1"/>
    <property type="molecule type" value="Genomic_DNA"/>
</dbReference>
<comment type="caution">
    <text evidence="2">The sequence shown here is derived from an EMBL/GenBank/DDBJ whole genome shotgun (WGS) entry which is preliminary data.</text>
</comment>
<feature type="domain" description="C2H2-type" evidence="1">
    <location>
        <begin position="15"/>
        <end position="38"/>
    </location>
</feature>
<dbReference type="Proteomes" id="UP000198287">
    <property type="component" value="Unassembled WGS sequence"/>
</dbReference>
<dbReference type="PROSITE" id="PS00028">
    <property type="entry name" value="ZINC_FINGER_C2H2_1"/>
    <property type="match status" value="1"/>
</dbReference>
<gene>
    <name evidence="2" type="ORF">Fcan01_03748</name>
</gene>